<reference evidence="2 3" key="1">
    <citation type="submission" date="2016-10" db="EMBL/GenBank/DDBJ databases">
        <title>Genome sequence of the basidiomycete white-rot fungus Trametes pubescens.</title>
        <authorList>
            <person name="Makela M.R."/>
            <person name="Granchi Z."/>
            <person name="Peng M."/>
            <person name="De Vries R.P."/>
            <person name="Grigoriev I."/>
            <person name="Riley R."/>
            <person name="Hilden K."/>
        </authorList>
    </citation>
    <scope>NUCLEOTIDE SEQUENCE [LARGE SCALE GENOMIC DNA]</scope>
    <source>
        <strain evidence="2 3">FBCC735</strain>
    </source>
</reference>
<name>A0A1M2VUK7_TRAPU</name>
<gene>
    <name evidence="2" type="ORF">TRAPUB_12166</name>
</gene>
<dbReference type="Proteomes" id="UP000184267">
    <property type="component" value="Unassembled WGS sequence"/>
</dbReference>
<evidence type="ECO:0000313" key="2">
    <source>
        <dbReference type="EMBL" id="OJT11291.1"/>
    </source>
</evidence>
<proteinExistence type="predicted"/>
<feature type="chain" id="PRO_5012431370" evidence="1">
    <location>
        <begin position="23"/>
        <end position="159"/>
    </location>
</feature>
<evidence type="ECO:0000313" key="3">
    <source>
        <dbReference type="Proteomes" id="UP000184267"/>
    </source>
</evidence>
<feature type="signal peptide" evidence="1">
    <location>
        <begin position="1"/>
        <end position="22"/>
    </location>
</feature>
<organism evidence="2 3">
    <name type="scientific">Trametes pubescens</name>
    <name type="common">White-rot fungus</name>
    <dbReference type="NCBI Taxonomy" id="154538"/>
    <lineage>
        <taxon>Eukaryota</taxon>
        <taxon>Fungi</taxon>
        <taxon>Dikarya</taxon>
        <taxon>Basidiomycota</taxon>
        <taxon>Agaricomycotina</taxon>
        <taxon>Agaricomycetes</taxon>
        <taxon>Polyporales</taxon>
        <taxon>Polyporaceae</taxon>
        <taxon>Trametes</taxon>
    </lineage>
</organism>
<protein>
    <submittedName>
        <fullName evidence="2">Uncharacterized protein</fullName>
    </submittedName>
</protein>
<dbReference type="EMBL" id="MNAD01000660">
    <property type="protein sequence ID" value="OJT11291.1"/>
    <property type="molecule type" value="Genomic_DNA"/>
</dbReference>
<dbReference type="AlphaFoldDB" id="A0A1M2VUK7"/>
<accession>A0A1M2VUK7</accession>
<dbReference type="OrthoDB" id="2755116at2759"/>
<keyword evidence="1" id="KW-0732">Signal</keyword>
<keyword evidence="3" id="KW-1185">Reference proteome</keyword>
<sequence>MASMYAPLVLSLSCLLAPLVSADVTIYGLFGQTTADPGALRSGSAGAPSATAATTTSFVTVPGPPQYTELAAYNPIYMEPPAIPDPAPPLQFAIGVPTSAQLMNGLSILQHGTFFGFSIEMSVANQLSEFDLGLFTASVLLSTIEQTFSRLSILVGTNG</sequence>
<evidence type="ECO:0000256" key="1">
    <source>
        <dbReference type="SAM" id="SignalP"/>
    </source>
</evidence>
<comment type="caution">
    <text evidence="2">The sequence shown here is derived from an EMBL/GenBank/DDBJ whole genome shotgun (WGS) entry which is preliminary data.</text>
</comment>